<keyword evidence="4" id="KW-1185">Reference proteome</keyword>
<reference evidence="2 4" key="2">
    <citation type="submission" date="2018-11" db="EMBL/GenBank/DDBJ databases">
        <authorList>
            <consortium name="Pathogen Informatics"/>
        </authorList>
    </citation>
    <scope>NUCLEOTIDE SEQUENCE [LARGE SCALE GENOMIC DNA]</scope>
</reference>
<evidence type="ECO:0000313" key="5">
    <source>
        <dbReference type="WBParaSite" id="DME_0001009001-mRNA-1"/>
    </source>
</evidence>
<accession>A0A0N4UQ26</accession>
<dbReference type="AlphaFoldDB" id="A0A0N4UQ26"/>
<organism evidence="3 5">
    <name type="scientific">Dracunculus medinensis</name>
    <name type="common">Guinea worm</name>
    <dbReference type="NCBI Taxonomy" id="318479"/>
    <lineage>
        <taxon>Eukaryota</taxon>
        <taxon>Metazoa</taxon>
        <taxon>Ecdysozoa</taxon>
        <taxon>Nematoda</taxon>
        <taxon>Chromadorea</taxon>
        <taxon>Rhabditida</taxon>
        <taxon>Spirurina</taxon>
        <taxon>Dracunculoidea</taxon>
        <taxon>Dracunculidae</taxon>
        <taxon>Dracunculus</taxon>
    </lineage>
</organism>
<keyword evidence="1" id="KW-0732">Signal</keyword>
<protein>
    <submittedName>
        <fullName evidence="5">Secreted protein</fullName>
    </submittedName>
</protein>
<evidence type="ECO:0000313" key="2">
    <source>
        <dbReference type="EMBL" id="VDN53639.1"/>
    </source>
</evidence>
<proteinExistence type="predicted"/>
<evidence type="ECO:0000313" key="4">
    <source>
        <dbReference type="Proteomes" id="UP000274756"/>
    </source>
</evidence>
<feature type="chain" id="PRO_5041161656" evidence="1">
    <location>
        <begin position="20"/>
        <end position="63"/>
    </location>
</feature>
<reference evidence="5" key="1">
    <citation type="submission" date="2017-02" db="UniProtKB">
        <authorList>
            <consortium name="WormBaseParasite"/>
        </authorList>
    </citation>
    <scope>IDENTIFICATION</scope>
</reference>
<evidence type="ECO:0000313" key="3">
    <source>
        <dbReference type="Proteomes" id="UP000038040"/>
    </source>
</evidence>
<dbReference type="WBParaSite" id="DME_0001009001-mRNA-1">
    <property type="protein sequence ID" value="DME_0001009001-mRNA-1"/>
    <property type="gene ID" value="DME_0001009001"/>
</dbReference>
<dbReference type="Proteomes" id="UP000274756">
    <property type="component" value="Unassembled WGS sequence"/>
</dbReference>
<evidence type="ECO:0000256" key="1">
    <source>
        <dbReference type="SAM" id="SignalP"/>
    </source>
</evidence>
<dbReference type="Proteomes" id="UP000038040">
    <property type="component" value="Unplaced"/>
</dbReference>
<name>A0A0N4UQ26_DRAME</name>
<feature type="signal peptide" evidence="1">
    <location>
        <begin position="1"/>
        <end position="19"/>
    </location>
</feature>
<dbReference type="STRING" id="318479.A0A0N4UQ26"/>
<sequence length="63" mass="7243">MYASWVNGTNLLLVVIVQSRTSSSVCYDKNQCPMISPPELQFAFTQVCFKIQLSFLPFNFRSF</sequence>
<dbReference type="EMBL" id="UYYG01000156">
    <property type="protein sequence ID" value="VDN53639.1"/>
    <property type="molecule type" value="Genomic_DNA"/>
</dbReference>
<dbReference type="OrthoDB" id="5781115at2759"/>
<gene>
    <name evidence="2" type="ORF">DME_LOCUS3612</name>
</gene>